<feature type="compositionally biased region" description="Low complexity" evidence="1">
    <location>
        <begin position="221"/>
        <end position="242"/>
    </location>
</feature>
<dbReference type="AlphaFoldDB" id="A0A6A6G815"/>
<feature type="compositionally biased region" description="Low complexity" evidence="1">
    <location>
        <begin position="184"/>
        <end position="193"/>
    </location>
</feature>
<feature type="region of interest" description="Disordered" evidence="1">
    <location>
        <begin position="137"/>
        <end position="256"/>
    </location>
</feature>
<name>A0A6A6G815_9PEZI</name>
<gene>
    <name evidence="2" type="ORF">BDZ85DRAFT_283029</name>
</gene>
<dbReference type="EMBL" id="ML992509">
    <property type="protein sequence ID" value="KAF2221891.1"/>
    <property type="molecule type" value="Genomic_DNA"/>
</dbReference>
<accession>A0A6A6G815</accession>
<feature type="compositionally biased region" description="Basic residues" evidence="1">
    <location>
        <begin position="159"/>
        <end position="171"/>
    </location>
</feature>
<evidence type="ECO:0000313" key="3">
    <source>
        <dbReference type="Proteomes" id="UP000799538"/>
    </source>
</evidence>
<proteinExistence type="predicted"/>
<sequence>MYKPIYDLVDRAIYGPDQGTVFPVIVRCLQRQEWRVFTYALVQSEQQGWFAGHKVDPESVFFFTPYRDAGDQLTNPTDRRKAWFKNIRRVVKAHEVPHVIEENDDDIQLTGVRSLQSASINDSEESHAGEASIRRTIEAELDHDSRPTEASRVMTPWLRPRKKLRASRRRLVRDSPELDTDTDSSSNSQSGSSPVREVSPITAARPADNSRPTRRGRPVRGRMPMGGSTSNTGSSTTASASAPQPPASIPQLGHSYRLGSDSQAEKLRDMLRDHIGSLRGLIRAVRRSDGPTSSGSGAETAWLESFHEAVEEMELQRSESDLNMLVEFTHDFEGVLRTTVRRARKRGRTANGLPVANEAFLNAIEEEIKDIRQARLESGL</sequence>
<keyword evidence="3" id="KW-1185">Reference proteome</keyword>
<dbReference type="Proteomes" id="UP000799538">
    <property type="component" value="Unassembled WGS sequence"/>
</dbReference>
<protein>
    <submittedName>
        <fullName evidence="2">Uncharacterized protein</fullName>
    </submittedName>
</protein>
<dbReference type="OrthoDB" id="3930133at2759"/>
<organism evidence="2 3">
    <name type="scientific">Elsinoe ampelina</name>
    <dbReference type="NCBI Taxonomy" id="302913"/>
    <lineage>
        <taxon>Eukaryota</taxon>
        <taxon>Fungi</taxon>
        <taxon>Dikarya</taxon>
        <taxon>Ascomycota</taxon>
        <taxon>Pezizomycotina</taxon>
        <taxon>Dothideomycetes</taxon>
        <taxon>Dothideomycetidae</taxon>
        <taxon>Myriangiales</taxon>
        <taxon>Elsinoaceae</taxon>
        <taxon>Elsinoe</taxon>
    </lineage>
</organism>
<evidence type="ECO:0000313" key="2">
    <source>
        <dbReference type="EMBL" id="KAF2221891.1"/>
    </source>
</evidence>
<reference evidence="3" key="1">
    <citation type="journal article" date="2020" name="Stud. Mycol.">
        <title>101 Dothideomycetes genomes: A test case for predicting lifestyles and emergence of pathogens.</title>
        <authorList>
            <person name="Haridas S."/>
            <person name="Albert R."/>
            <person name="Binder M."/>
            <person name="Bloem J."/>
            <person name="LaButti K."/>
            <person name="Salamov A."/>
            <person name="Andreopoulos B."/>
            <person name="Baker S."/>
            <person name="Barry K."/>
            <person name="Bills G."/>
            <person name="Bluhm B."/>
            <person name="Cannon C."/>
            <person name="Castanera R."/>
            <person name="Culley D."/>
            <person name="Daum C."/>
            <person name="Ezra D."/>
            <person name="Gonzalez J."/>
            <person name="Henrissat B."/>
            <person name="Kuo A."/>
            <person name="Liang C."/>
            <person name="Lipzen A."/>
            <person name="Lutzoni F."/>
            <person name="Magnuson J."/>
            <person name="Mondo S."/>
            <person name="Nolan M."/>
            <person name="Ohm R."/>
            <person name="Pangilinan J."/>
            <person name="Park H.-J."/>
            <person name="Ramirez L."/>
            <person name="Alfaro M."/>
            <person name="Sun H."/>
            <person name="Tritt A."/>
            <person name="Yoshinaga Y."/>
            <person name="Zwiers L.-H."/>
            <person name="Turgeon B."/>
            <person name="Goodwin S."/>
            <person name="Spatafora J."/>
            <person name="Crous P."/>
            <person name="Grigoriev I."/>
        </authorList>
    </citation>
    <scope>NUCLEOTIDE SEQUENCE [LARGE SCALE GENOMIC DNA]</scope>
    <source>
        <strain evidence="3">CECT 20119</strain>
    </source>
</reference>
<feature type="compositionally biased region" description="Basic and acidic residues" evidence="1">
    <location>
        <begin position="137"/>
        <end position="149"/>
    </location>
</feature>
<evidence type="ECO:0000256" key="1">
    <source>
        <dbReference type="SAM" id="MobiDB-lite"/>
    </source>
</evidence>